<dbReference type="Proteomes" id="UP000462055">
    <property type="component" value="Unassembled WGS sequence"/>
</dbReference>
<gene>
    <name evidence="2" type="ORF">F8568_005725</name>
</gene>
<keyword evidence="3" id="KW-1185">Reference proteome</keyword>
<accession>A0A6I4M6V0</accession>
<evidence type="ECO:0000256" key="1">
    <source>
        <dbReference type="ARBA" id="ARBA00006484"/>
    </source>
</evidence>
<dbReference type="Gene3D" id="3.40.50.720">
    <property type="entry name" value="NAD(P)-binding Rossmann-like Domain"/>
    <property type="match status" value="1"/>
</dbReference>
<comment type="caution">
    <text evidence="2">The sequence shown here is derived from an EMBL/GenBank/DDBJ whole genome shotgun (WGS) entry which is preliminary data.</text>
</comment>
<dbReference type="RefSeq" id="WP_151592090.1">
    <property type="nucleotide sequence ID" value="NZ_WBMS02000003.1"/>
</dbReference>
<proteinExistence type="inferred from homology"/>
<dbReference type="PANTHER" id="PTHR42879">
    <property type="entry name" value="3-OXOACYL-(ACYL-CARRIER-PROTEIN) REDUCTASE"/>
    <property type="match status" value="1"/>
</dbReference>
<reference evidence="2" key="1">
    <citation type="submission" date="2019-12" db="EMBL/GenBank/DDBJ databases">
        <title>Actinomadura physcomitrii sp. nov., a novel actinomycete isolated from moss [Physcomitrium sphaericum (Ludw) Fuernr].</title>
        <authorList>
            <person name="Zhuang X."/>
        </authorList>
    </citation>
    <scope>NUCLEOTIDE SEQUENCE [LARGE SCALE GENOMIC DNA]</scope>
    <source>
        <strain evidence="2">LD22</strain>
    </source>
</reference>
<protein>
    <submittedName>
        <fullName evidence="2">SDR family oxidoreductase</fullName>
    </submittedName>
</protein>
<comment type="similarity">
    <text evidence="1">Belongs to the short-chain dehydrogenases/reductases (SDR) family.</text>
</comment>
<dbReference type="EMBL" id="WBMS02000003">
    <property type="protein sequence ID" value="MVZ99886.1"/>
    <property type="molecule type" value="Genomic_DNA"/>
</dbReference>
<dbReference type="InterPro" id="IPR050259">
    <property type="entry name" value="SDR"/>
</dbReference>
<evidence type="ECO:0000313" key="3">
    <source>
        <dbReference type="Proteomes" id="UP000462055"/>
    </source>
</evidence>
<dbReference type="SUPFAM" id="SSF51735">
    <property type="entry name" value="NAD(P)-binding Rossmann-fold domains"/>
    <property type="match status" value="1"/>
</dbReference>
<dbReference type="InterPro" id="IPR036291">
    <property type="entry name" value="NAD(P)-bd_dom_sf"/>
</dbReference>
<organism evidence="2 3">
    <name type="scientific">Actinomadura physcomitrii</name>
    <dbReference type="NCBI Taxonomy" id="2650748"/>
    <lineage>
        <taxon>Bacteria</taxon>
        <taxon>Bacillati</taxon>
        <taxon>Actinomycetota</taxon>
        <taxon>Actinomycetes</taxon>
        <taxon>Streptosporangiales</taxon>
        <taxon>Thermomonosporaceae</taxon>
        <taxon>Actinomadura</taxon>
    </lineage>
</organism>
<dbReference type="AlphaFoldDB" id="A0A6I4M6V0"/>
<dbReference type="PANTHER" id="PTHR42879:SF2">
    <property type="entry name" value="3-OXOACYL-[ACYL-CARRIER-PROTEIN] REDUCTASE FABG"/>
    <property type="match status" value="1"/>
</dbReference>
<evidence type="ECO:0000313" key="2">
    <source>
        <dbReference type="EMBL" id="MVZ99886.1"/>
    </source>
</evidence>
<dbReference type="PRINTS" id="PR00081">
    <property type="entry name" value="GDHRDH"/>
</dbReference>
<sequence length="259" mass="26735">MAGANVSFAGGTVLVTGASRNIGKAIACTLAAHGLAIGINARSDREGAEKTCAEIVGAGGRAVVAMGDVGDPEACGRIVDTVTSELGPIGYLISNASVRHFQAFTDISIAEWDGALRSNLSALFYLSRLVLPGMKERGFGRVIALGGPDGYLGWHHRAHNVTAKAGLTGLVKAISFEFGHFGVTANIVVPGGTETTRDAADYPADMTTREGVPEGRPLVMIPRLGSTTEIADACAFLCSDSAGYITGQSLHVDGGMVMR</sequence>
<dbReference type="InterPro" id="IPR002347">
    <property type="entry name" value="SDR_fam"/>
</dbReference>
<name>A0A6I4M6V0_9ACTN</name>
<dbReference type="Pfam" id="PF13561">
    <property type="entry name" value="adh_short_C2"/>
    <property type="match status" value="1"/>
</dbReference>